<feature type="domain" description="Integrase catalytic" evidence="1">
    <location>
        <begin position="123"/>
        <end position="219"/>
    </location>
</feature>
<evidence type="ECO:0000313" key="2">
    <source>
        <dbReference type="EMBL" id="PJJ43622.1"/>
    </source>
</evidence>
<dbReference type="EMBL" id="PGEY01000001">
    <property type="protein sequence ID" value="PJJ43622.1"/>
    <property type="molecule type" value="Genomic_DNA"/>
</dbReference>
<dbReference type="Proteomes" id="UP000229263">
    <property type="component" value="Unassembled WGS sequence"/>
</dbReference>
<comment type="caution">
    <text evidence="2">The sequence shown here is derived from an EMBL/GenBank/DDBJ whole genome shotgun (WGS) entry which is preliminary data.</text>
</comment>
<dbReference type="InterPro" id="IPR001584">
    <property type="entry name" value="Integrase_cat-core"/>
</dbReference>
<evidence type="ECO:0000313" key="3">
    <source>
        <dbReference type="Proteomes" id="UP000229263"/>
    </source>
</evidence>
<reference evidence="2 3" key="1">
    <citation type="submission" date="2017-11" db="EMBL/GenBank/DDBJ databases">
        <title>Sequencing the genomes of 1000 actinobacteria strains.</title>
        <authorList>
            <person name="Klenk H.-P."/>
        </authorList>
    </citation>
    <scope>NUCLEOTIDE SEQUENCE [LARGE SCALE GENOMIC DNA]</scope>
    <source>
        <strain evidence="2 3">DSM 12798</strain>
    </source>
</reference>
<dbReference type="PANTHER" id="PTHR35004">
    <property type="entry name" value="TRANSPOSASE RV3428C-RELATED"/>
    <property type="match status" value="1"/>
</dbReference>
<accession>A0ABX4MWL7</accession>
<sequence>MSLLAKGRTYSEITASVGCSHRNVAAAKRAMTAAGITEQRLASLSAADLQDLFPDQRKAVSGQYADPHFVQVIEQMKHNRFFSLQQGWVNYLAGTSSGKKYSYSQYCERFNQFAEATDVVATLQHEPGKAMFVDWAGPTLLLIDPATGETRKAYFFVASLPYSGLVFCQAFDTMKQDSWNQAHVNALAFIGGVPQLIVPDNARTATHRGSSIFSVVTPK</sequence>
<dbReference type="RefSeq" id="WP_066137844.1">
    <property type="nucleotide sequence ID" value="NZ_PGEY01000001.1"/>
</dbReference>
<name>A0ABX4MWL7_9MICC</name>
<keyword evidence="3" id="KW-1185">Reference proteome</keyword>
<dbReference type="PROSITE" id="PS50994">
    <property type="entry name" value="INTEGRASE"/>
    <property type="match status" value="1"/>
</dbReference>
<evidence type="ECO:0000259" key="1">
    <source>
        <dbReference type="PROSITE" id="PS50994"/>
    </source>
</evidence>
<protein>
    <recommendedName>
        <fullName evidence="1">Integrase catalytic domain-containing protein</fullName>
    </recommendedName>
</protein>
<organism evidence="2 3">
    <name type="scientific">Glutamicibacter mysorens</name>
    <dbReference type="NCBI Taxonomy" id="257984"/>
    <lineage>
        <taxon>Bacteria</taxon>
        <taxon>Bacillati</taxon>
        <taxon>Actinomycetota</taxon>
        <taxon>Actinomycetes</taxon>
        <taxon>Micrococcales</taxon>
        <taxon>Micrococcaceae</taxon>
        <taxon>Glutamicibacter</taxon>
    </lineage>
</organism>
<proteinExistence type="predicted"/>
<dbReference type="PANTHER" id="PTHR35004:SF8">
    <property type="entry name" value="TRANSPOSASE RV3428C-RELATED"/>
    <property type="match status" value="1"/>
</dbReference>
<gene>
    <name evidence="2" type="ORF">ATK23_0817</name>
</gene>